<organism evidence="2 3">
    <name type="scientific">Oidiodendron maius (strain Zn)</name>
    <dbReference type="NCBI Taxonomy" id="913774"/>
    <lineage>
        <taxon>Eukaryota</taxon>
        <taxon>Fungi</taxon>
        <taxon>Dikarya</taxon>
        <taxon>Ascomycota</taxon>
        <taxon>Pezizomycotina</taxon>
        <taxon>Leotiomycetes</taxon>
        <taxon>Leotiomycetes incertae sedis</taxon>
        <taxon>Myxotrichaceae</taxon>
        <taxon>Oidiodendron</taxon>
    </lineage>
</organism>
<protein>
    <recommendedName>
        <fullName evidence="1">C2H2-type domain-containing protein</fullName>
    </recommendedName>
</protein>
<dbReference type="Gene3D" id="3.30.160.60">
    <property type="entry name" value="Classic Zinc Finger"/>
    <property type="match status" value="1"/>
</dbReference>
<dbReference type="Proteomes" id="UP000054321">
    <property type="component" value="Unassembled WGS sequence"/>
</dbReference>
<gene>
    <name evidence="2" type="ORF">OIDMADRAFT_174099</name>
</gene>
<dbReference type="InParanoid" id="A0A0C3HVM4"/>
<proteinExistence type="predicted"/>
<feature type="domain" description="C2H2-type" evidence="1">
    <location>
        <begin position="249"/>
        <end position="272"/>
    </location>
</feature>
<dbReference type="PROSITE" id="PS00028">
    <property type="entry name" value="ZINC_FINGER_C2H2_1"/>
    <property type="match status" value="1"/>
</dbReference>
<evidence type="ECO:0000259" key="1">
    <source>
        <dbReference type="PROSITE" id="PS00028"/>
    </source>
</evidence>
<reference evidence="3" key="2">
    <citation type="submission" date="2015-01" db="EMBL/GenBank/DDBJ databases">
        <title>Evolutionary Origins and Diversification of the Mycorrhizal Mutualists.</title>
        <authorList>
            <consortium name="DOE Joint Genome Institute"/>
            <consortium name="Mycorrhizal Genomics Consortium"/>
            <person name="Kohler A."/>
            <person name="Kuo A."/>
            <person name="Nagy L.G."/>
            <person name="Floudas D."/>
            <person name="Copeland A."/>
            <person name="Barry K.W."/>
            <person name="Cichocki N."/>
            <person name="Veneault-Fourrey C."/>
            <person name="LaButti K."/>
            <person name="Lindquist E.A."/>
            <person name="Lipzen A."/>
            <person name="Lundell T."/>
            <person name="Morin E."/>
            <person name="Murat C."/>
            <person name="Riley R."/>
            <person name="Ohm R."/>
            <person name="Sun H."/>
            <person name="Tunlid A."/>
            <person name="Henrissat B."/>
            <person name="Grigoriev I.V."/>
            <person name="Hibbett D.S."/>
            <person name="Martin F."/>
        </authorList>
    </citation>
    <scope>NUCLEOTIDE SEQUENCE [LARGE SCALE GENOMIC DNA]</scope>
    <source>
        <strain evidence="3">Zn</strain>
    </source>
</reference>
<dbReference type="STRING" id="913774.A0A0C3HVM4"/>
<dbReference type="OrthoDB" id="654211at2759"/>
<dbReference type="InterPro" id="IPR013087">
    <property type="entry name" value="Znf_C2H2_type"/>
</dbReference>
<evidence type="ECO:0000313" key="2">
    <source>
        <dbReference type="EMBL" id="KIN07055.1"/>
    </source>
</evidence>
<evidence type="ECO:0000313" key="3">
    <source>
        <dbReference type="Proteomes" id="UP000054321"/>
    </source>
</evidence>
<dbReference type="SMART" id="SM00355">
    <property type="entry name" value="ZnF_C2H2"/>
    <property type="match status" value="2"/>
</dbReference>
<keyword evidence="3" id="KW-1185">Reference proteome</keyword>
<dbReference type="EMBL" id="KN832870">
    <property type="protein sequence ID" value="KIN07055.1"/>
    <property type="molecule type" value="Genomic_DNA"/>
</dbReference>
<dbReference type="HOGENOM" id="CLU_1005090_0_0_1"/>
<reference evidence="2 3" key="1">
    <citation type="submission" date="2014-04" db="EMBL/GenBank/DDBJ databases">
        <authorList>
            <consortium name="DOE Joint Genome Institute"/>
            <person name="Kuo A."/>
            <person name="Martino E."/>
            <person name="Perotto S."/>
            <person name="Kohler A."/>
            <person name="Nagy L.G."/>
            <person name="Floudas D."/>
            <person name="Copeland A."/>
            <person name="Barry K.W."/>
            <person name="Cichocki N."/>
            <person name="Veneault-Fourrey C."/>
            <person name="LaButti K."/>
            <person name="Lindquist E.A."/>
            <person name="Lipzen A."/>
            <person name="Lundell T."/>
            <person name="Morin E."/>
            <person name="Murat C."/>
            <person name="Sun H."/>
            <person name="Tunlid A."/>
            <person name="Henrissat B."/>
            <person name="Grigoriev I.V."/>
            <person name="Hibbett D.S."/>
            <person name="Martin F."/>
            <person name="Nordberg H.P."/>
            <person name="Cantor M.N."/>
            <person name="Hua S.X."/>
        </authorList>
    </citation>
    <scope>NUCLEOTIDE SEQUENCE [LARGE SCALE GENOMIC DNA]</scope>
    <source>
        <strain evidence="2 3">Zn</strain>
    </source>
</reference>
<sequence length="277" mass="31227">MDTRTNFECNFPEGDIAMDTPLDLFGIDGEVHHRCFNFPSHVLATDPISSFYEPDMTVVTQDQEMAYSTQLFCEFPFLDRTMQDKLGFRTNGDGYTMPEIMTNYNDILSLAPSATISGHYSGTVNYCASPSLLQSQIGFASPMSPFNITEQPVVDGNLGPNLCNTPQIIPRSPVERESVGLQIGRNRGDGKVKTYRRDLAKRRKRIAKPVSCHLCFHTVDSQKDLSRHHVVWHKDYAVSLGLNVEPIPCSIPGCQKKYTRLDNLTRHLGNKHGRMRQ</sequence>
<name>A0A0C3HVM4_OIDMZ</name>
<accession>A0A0C3HVM4</accession>
<dbReference type="AlphaFoldDB" id="A0A0C3HVM4"/>